<gene>
    <name evidence="1" type="ORF">CPB84DRAFT_1781827</name>
</gene>
<organism evidence="1 2">
    <name type="scientific">Gymnopilus junonius</name>
    <name type="common">Spectacular rustgill mushroom</name>
    <name type="synonym">Gymnopilus spectabilis subsp. junonius</name>
    <dbReference type="NCBI Taxonomy" id="109634"/>
    <lineage>
        <taxon>Eukaryota</taxon>
        <taxon>Fungi</taxon>
        <taxon>Dikarya</taxon>
        <taxon>Basidiomycota</taxon>
        <taxon>Agaricomycotina</taxon>
        <taxon>Agaricomycetes</taxon>
        <taxon>Agaricomycetidae</taxon>
        <taxon>Agaricales</taxon>
        <taxon>Agaricineae</taxon>
        <taxon>Hymenogastraceae</taxon>
        <taxon>Gymnopilus</taxon>
    </lineage>
</organism>
<evidence type="ECO:0000313" key="2">
    <source>
        <dbReference type="Proteomes" id="UP000724874"/>
    </source>
</evidence>
<evidence type="ECO:0000313" key="1">
    <source>
        <dbReference type="EMBL" id="KAF8896778.1"/>
    </source>
</evidence>
<dbReference type="Proteomes" id="UP000724874">
    <property type="component" value="Unassembled WGS sequence"/>
</dbReference>
<proteinExistence type="predicted"/>
<reference evidence="1" key="1">
    <citation type="submission" date="2020-11" db="EMBL/GenBank/DDBJ databases">
        <authorList>
            <consortium name="DOE Joint Genome Institute"/>
            <person name="Ahrendt S."/>
            <person name="Riley R."/>
            <person name="Andreopoulos W."/>
            <person name="LaButti K."/>
            <person name="Pangilinan J."/>
            <person name="Ruiz-duenas F.J."/>
            <person name="Barrasa J.M."/>
            <person name="Sanchez-Garcia M."/>
            <person name="Camarero S."/>
            <person name="Miyauchi S."/>
            <person name="Serrano A."/>
            <person name="Linde D."/>
            <person name="Babiker R."/>
            <person name="Drula E."/>
            <person name="Ayuso-Fernandez I."/>
            <person name="Pacheco R."/>
            <person name="Padilla G."/>
            <person name="Ferreira P."/>
            <person name="Barriuso J."/>
            <person name="Kellner H."/>
            <person name="Castanera R."/>
            <person name="Alfaro M."/>
            <person name="Ramirez L."/>
            <person name="Pisabarro A.G."/>
            <person name="Kuo A."/>
            <person name="Tritt A."/>
            <person name="Lipzen A."/>
            <person name="He G."/>
            <person name="Yan M."/>
            <person name="Ng V."/>
            <person name="Cullen D."/>
            <person name="Martin F."/>
            <person name="Rosso M.-N."/>
            <person name="Henrissat B."/>
            <person name="Hibbett D."/>
            <person name="Martinez A.T."/>
            <person name="Grigoriev I.V."/>
        </authorList>
    </citation>
    <scope>NUCLEOTIDE SEQUENCE</scope>
    <source>
        <strain evidence="1">AH 44721</strain>
    </source>
</reference>
<dbReference type="AlphaFoldDB" id="A0A9P5TL74"/>
<name>A0A9P5TL74_GYMJU</name>
<dbReference type="EMBL" id="JADNYJ010000059">
    <property type="protein sequence ID" value="KAF8896778.1"/>
    <property type="molecule type" value="Genomic_DNA"/>
</dbReference>
<keyword evidence="2" id="KW-1185">Reference proteome</keyword>
<protein>
    <submittedName>
        <fullName evidence="1">Uncharacterized protein</fullName>
    </submittedName>
</protein>
<accession>A0A9P5TL74</accession>
<comment type="caution">
    <text evidence="1">The sequence shown here is derived from an EMBL/GenBank/DDBJ whole genome shotgun (WGS) entry which is preliminary data.</text>
</comment>
<sequence length="73" mass="8391">MDAKWNIFFHSLPHTQHSVRFPTLATTLWIFLMPRCARGSIAVLVENESSLNRGRYLESRAAEPRNISGYSKL</sequence>